<gene>
    <name evidence="1" type="ORF">KDK95_21370</name>
</gene>
<dbReference type="RefSeq" id="WP_212520009.1">
    <property type="nucleotide sequence ID" value="NZ_JAGSOH010000068.1"/>
</dbReference>
<protein>
    <submittedName>
        <fullName evidence="1">Uncharacterized protein</fullName>
    </submittedName>
</protein>
<keyword evidence="2" id="KW-1185">Reference proteome</keyword>
<reference evidence="1" key="1">
    <citation type="submission" date="2021-04" db="EMBL/GenBank/DDBJ databases">
        <title>Genome based classification of Actinospica acidithermotolerans sp. nov., an actinobacterium isolated from an Indonesian hot spring.</title>
        <authorList>
            <person name="Kusuma A.B."/>
            <person name="Putra K.E."/>
            <person name="Nafisah S."/>
            <person name="Loh J."/>
            <person name="Nouioui I."/>
            <person name="Goodfellow M."/>
        </authorList>
    </citation>
    <scope>NUCLEOTIDE SEQUENCE</scope>
    <source>
        <strain evidence="1">MGRD01-02</strain>
    </source>
</reference>
<name>A0A941EJQ8_9ACTN</name>
<evidence type="ECO:0000313" key="2">
    <source>
        <dbReference type="Proteomes" id="UP000676325"/>
    </source>
</evidence>
<sequence>MEDITGPGTIDQLVADARTRQHEANPRLIRDWTQAGLLDYPTRRPAGKGHGSLPALYAEEQRKLFLTLLHHRPTTRIRGLAKIPVGLWLYFGDSYVPLRQARLAMTTWLGDSRTSLRGARETAQEMLLSLDNPAASEAARRHLRTVISDSAYTGKVDFRELEAATRAVFEPGHHRVRRAVGHPAAPLLVDSVIQSIKARVHAVKKLNAGEISDEQFNLARHTHLVSFADYIVLQPFLAAQAPATNPDMYEPATAEATLNRACGDLLTSLGLVSMFPQRAAEIAKAPIPSFNWAT</sequence>
<dbReference type="Proteomes" id="UP000676325">
    <property type="component" value="Unassembled WGS sequence"/>
</dbReference>
<dbReference type="EMBL" id="JAGSOH010000068">
    <property type="protein sequence ID" value="MBR7828874.1"/>
    <property type="molecule type" value="Genomic_DNA"/>
</dbReference>
<dbReference type="AlphaFoldDB" id="A0A941EJQ8"/>
<comment type="caution">
    <text evidence="1">The sequence shown here is derived from an EMBL/GenBank/DDBJ whole genome shotgun (WGS) entry which is preliminary data.</text>
</comment>
<proteinExistence type="predicted"/>
<evidence type="ECO:0000313" key="1">
    <source>
        <dbReference type="EMBL" id="MBR7828874.1"/>
    </source>
</evidence>
<organism evidence="1 2">
    <name type="scientific">Actinospica acidithermotolerans</name>
    <dbReference type="NCBI Taxonomy" id="2828514"/>
    <lineage>
        <taxon>Bacteria</taxon>
        <taxon>Bacillati</taxon>
        <taxon>Actinomycetota</taxon>
        <taxon>Actinomycetes</taxon>
        <taxon>Catenulisporales</taxon>
        <taxon>Actinospicaceae</taxon>
        <taxon>Actinospica</taxon>
    </lineage>
</organism>
<accession>A0A941EJQ8</accession>